<feature type="transmembrane region" description="Helical" evidence="6">
    <location>
        <begin position="96"/>
        <end position="120"/>
    </location>
</feature>
<feature type="transmembrane region" description="Helical" evidence="6">
    <location>
        <begin position="71"/>
        <end position="90"/>
    </location>
</feature>
<feature type="transmembrane region" description="Helical" evidence="6">
    <location>
        <begin position="41"/>
        <end position="59"/>
    </location>
</feature>
<accession>A0A081LAN0</accession>
<keyword evidence="4 6" id="KW-1133">Transmembrane helix</keyword>
<evidence type="ECO:0000256" key="6">
    <source>
        <dbReference type="SAM" id="Phobius"/>
    </source>
</evidence>
<dbReference type="OrthoDB" id="9802121at2"/>
<dbReference type="GO" id="GO:0005886">
    <property type="term" value="C:plasma membrane"/>
    <property type="evidence" value="ECO:0007669"/>
    <property type="project" value="TreeGrafter"/>
</dbReference>
<comment type="caution">
    <text evidence="7">The sequence shown here is derived from an EMBL/GenBank/DDBJ whole genome shotgun (WGS) entry which is preliminary data.</text>
</comment>
<evidence type="ECO:0000256" key="5">
    <source>
        <dbReference type="ARBA" id="ARBA00023136"/>
    </source>
</evidence>
<evidence type="ECO:0000313" key="7">
    <source>
        <dbReference type="EMBL" id="KEP26306.1"/>
    </source>
</evidence>
<evidence type="ECO:0000256" key="2">
    <source>
        <dbReference type="ARBA" id="ARBA00009694"/>
    </source>
</evidence>
<reference evidence="7 8" key="1">
    <citation type="submission" date="2012-09" db="EMBL/GenBank/DDBJ databases">
        <title>Genome Sequence of Bacillus sp. DW5-4.</title>
        <authorList>
            <person name="Lai Q."/>
            <person name="Liu Y."/>
            <person name="Shao Z."/>
        </authorList>
    </citation>
    <scope>NUCLEOTIDE SEQUENCE [LARGE SCALE GENOMIC DNA]</scope>
    <source>
        <strain evidence="7 8">DW5-4</strain>
    </source>
</reference>
<dbReference type="eggNOG" id="COG2363">
    <property type="taxonomic scope" value="Bacteria"/>
</dbReference>
<protein>
    <submittedName>
        <fullName evidence="7">Membrane protein</fullName>
    </submittedName>
</protein>
<comment type="subcellular location">
    <subcellularLocation>
        <location evidence="1">Membrane</location>
        <topology evidence="1">Multi-pass membrane protein</topology>
    </subcellularLocation>
</comment>
<proteinExistence type="inferred from homology"/>
<dbReference type="InterPro" id="IPR006696">
    <property type="entry name" value="DUF423"/>
</dbReference>
<dbReference type="Proteomes" id="UP000028091">
    <property type="component" value="Unassembled WGS sequence"/>
</dbReference>
<evidence type="ECO:0000256" key="4">
    <source>
        <dbReference type="ARBA" id="ARBA00022989"/>
    </source>
</evidence>
<dbReference type="RefSeq" id="WP_003215282.1">
    <property type="nucleotide sequence ID" value="NZ_JAVIKA010000001.1"/>
</dbReference>
<sequence length="123" mass="13041">MKLFFILGAINAMLAVGLGAFGAHGLEGKIPEKYIEIWNKGVQYQMFHAIGLFIVAFLADKLSGVSLVPTAGWVMLAGILFFSGSLYVLALTQVKILGAITPIGGVAFIASWIMLVIAAAKNL</sequence>
<dbReference type="AlphaFoldDB" id="A0A081LAN0"/>
<organism evidence="7 8">
    <name type="scientific">Bacillus zhangzhouensis</name>
    <dbReference type="NCBI Taxonomy" id="1178540"/>
    <lineage>
        <taxon>Bacteria</taxon>
        <taxon>Bacillati</taxon>
        <taxon>Bacillota</taxon>
        <taxon>Bacilli</taxon>
        <taxon>Bacillales</taxon>
        <taxon>Bacillaceae</taxon>
        <taxon>Bacillus</taxon>
    </lineage>
</organism>
<dbReference type="PANTHER" id="PTHR43461">
    <property type="entry name" value="TRANSMEMBRANE PROTEIN 256"/>
    <property type="match status" value="1"/>
</dbReference>
<evidence type="ECO:0000256" key="3">
    <source>
        <dbReference type="ARBA" id="ARBA00022692"/>
    </source>
</evidence>
<gene>
    <name evidence="7" type="ORF">BA70_03345</name>
</gene>
<name>A0A081LAN0_9BACI</name>
<dbReference type="Pfam" id="PF04241">
    <property type="entry name" value="DUF423"/>
    <property type="match status" value="1"/>
</dbReference>
<dbReference type="PANTHER" id="PTHR43461:SF1">
    <property type="entry name" value="TRANSMEMBRANE PROTEIN 256"/>
    <property type="match status" value="1"/>
</dbReference>
<keyword evidence="3 6" id="KW-0812">Transmembrane</keyword>
<dbReference type="GeneID" id="61768618"/>
<keyword evidence="5 6" id="KW-0472">Membrane</keyword>
<dbReference type="EMBL" id="JOTP01000011">
    <property type="protein sequence ID" value="KEP26306.1"/>
    <property type="molecule type" value="Genomic_DNA"/>
</dbReference>
<keyword evidence="8" id="KW-1185">Reference proteome</keyword>
<comment type="similarity">
    <text evidence="2">Belongs to the UPF0382 family.</text>
</comment>
<evidence type="ECO:0000256" key="1">
    <source>
        <dbReference type="ARBA" id="ARBA00004141"/>
    </source>
</evidence>
<evidence type="ECO:0000313" key="8">
    <source>
        <dbReference type="Proteomes" id="UP000028091"/>
    </source>
</evidence>